<name>A0A1L9B0H7_9BACT</name>
<reference evidence="2" key="1">
    <citation type="submission" date="2016-11" db="EMBL/GenBank/DDBJ databases">
        <authorList>
            <person name="Shukria A."/>
            <person name="Stevens D.C."/>
        </authorList>
    </citation>
    <scope>NUCLEOTIDE SEQUENCE [LARGE SCALE GENOMIC DNA]</scope>
    <source>
        <strain evidence="2">Cbfe23</strain>
    </source>
</reference>
<dbReference type="EMBL" id="MPIN01000013">
    <property type="protein sequence ID" value="OJH35769.1"/>
    <property type="molecule type" value="Genomic_DNA"/>
</dbReference>
<dbReference type="Proteomes" id="UP000182229">
    <property type="component" value="Unassembled WGS sequence"/>
</dbReference>
<gene>
    <name evidence="1" type="ORF">BON30_37605</name>
</gene>
<sequence>MDDDFSVNGDARVINHRLFHPGSMPAMSHDCANNKLCSVEYTSRTDIARLTRGAADGRHVRPSGMG</sequence>
<dbReference type="STRING" id="83449.BON30_37605"/>
<dbReference type="AlphaFoldDB" id="A0A1L9B0H7"/>
<accession>A0A1L9B0H7</accession>
<evidence type="ECO:0000313" key="2">
    <source>
        <dbReference type="Proteomes" id="UP000182229"/>
    </source>
</evidence>
<comment type="caution">
    <text evidence="1">The sequence shown here is derived from an EMBL/GenBank/DDBJ whole genome shotgun (WGS) entry which is preliminary data.</text>
</comment>
<proteinExistence type="predicted"/>
<reference evidence="1 2" key="2">
    <citation type="submission" date="2016-12" db="EMBL/GenBank/DDBJ databases">
        <title>Draft Genome Sequence of Cystobacter ferrugineus Strain Cbfe23.</title>
        <authorList>
            <person name="Akbar S."/>
            <person name="Dowd S.E."/>
            <person name="Stevens D.C."/>
        </authorList>
    </citation>
    <scope>NUCLEOTIDE SEQUENCE [LARGE SCALE GENOMIC DNA]</scope>
    <source>
        <strain evidence="1 2">Cbfe23</strain>
    </source>
</reference>
<evidence type="ECO:0000313" key="1">
    <source>
        <dbReference type="EMBL" id="OJH35769.1"/>
    </source>
</evidence>
<keyword evidence="2" id="KW-1185">Reference proteome</keyword>
<organism evidence="1 2">
    <name type="scientific">Cystobacter ferrugineus</name>
    <dbReference type="NCBI Taxonomy" id="83449"/>
    <lineage>
        <taxon>Bacteria</taxon>
        <taxon>Pseudomonadati</taxon>
        <taxon>Myxococcota</taxon>
        <taxon>Myxococcia</taxon>
        <taxon>Myxococcales</taxon>
        <taxon>Cystobacterineae</taxon>
        <taxon>Archangiaceae</taxon>
        <taxon>Cystobacter</taxon>
    </lineage>
</organism>
<dbReference type="RefSeq" id="WP_071903344.1">
    <property type="nucleotide sequence ID" value="NZ_MPIN01000013.1"/>
</dbReference>
<protein>
    <submittedName>
        <fullName evidence="1">Uncharacterized protein</fullName>
    </submittedName>
</protein>